<feature type="binding site" evidence="11">
    <location>
        <position position="46"/>
    </location>
    <ligand>
        <name>substrate</name>
    </ligand>
</feature>
<evidence type="ECO:0000256" key="9">
    <source>
        <dbReference type="ARBA" id="ARBA00023141"/>
    </source>
</evidence>
<protein>
    <recommendedName>
        <fullName evidence="3 11">Shikimate kinase</fullName>
        <shortName evidence="11">SK</shortName>
        <ecNumber evidence="3 11">2.7.1.71</ecNumber>
    </recommendedName>
</protein>
<reference evidence="12 15" key="2">
    <citation type="submission" date="2020-04" db="EMBL/GenBank/DDBJ databases">
        <authorList>
            <person name="De Canck E."/>
        </authorList>
    </citation>
    <scope>NUCLEOTIDE SEQUENCE [LARGE SCALE GENOMIC DNA]</scope>
    <source>
        <strain evidence="12 15">LMG 29660</strain>
    </source>
</reference>
<dbReference type="SUPFAM" id="SSF52540">
    <property type="entry name" value="P-loop containing nucleoside triphosphate hydrolases"/>
    <property type="match status" value="1"/>
</dbReference>
<keyword evidence="11" id="KW-0460">Magnesium</keyword>
<feature type="binding site" evidence="11">
    <location>
        <position position="92"/>
    </location>
    <ligand>
        <name>substrate</name>
    </ligand>
</feature>
<evidence type="ECO:0000256" key="3">
    <source>
        <dbReference type="ARBA" id="ARBA00012154"/>
    </source>
</evidence>
<evidence type="ECO:0000256" key="4">
    <source>
        <dbReference type="ARBA" id="ARBA00022605"/>
    </source>
</evidence>
<dbReference type="GO" id="GO:0005829">
    <property type="term" value="C:cytosol"/>
    <property type="evidence" value="ECO:0007669"/>
    <property type="project" value="TreeGrafter"/>
</dbReference>
<comment type="function">
    <text evidence="11">Catalyzes the specific phosphorylation of the 3-hydroxyl group of shikimic acid using ATP as a cosubstrate.</text>
</comment>
<proteinExistence type="inferred from homology"/>
<keyword evidence="11" id="KW-0479">Metal-binding</keyword>
<comment type="catalytic activity">
    <reaction evidence="10 11">
        <text>shikimate + ATP = 3-phosphoshikimate + ADP + H(+)</text>
        <dbReference type="Rhea" id="RHEA:13121"/>
        <dbReference type="ChEBI" id="CHEBI:15378"/>
        <dbReference type="ChEBI" id="CHEBI:30616"/>
        <dbReference type="ChEBI" id="CHEBI:36208"/>
        <dbReference type="ChEBI" id="CHEBI:145989"/>
        <dbReference type="ChEBI" id="CHEBI:456216"/>
        <dbReference type="EC" id="2.7.1.71"/>
    </reaction>
</comment>
<evidence type="ECO:0000313" key="14">
    <source>
        <dbReference type="Proteomes" id="UP000193146"/>
    </source>
</evidence>
<dbReference type="InterPro" id="IPR000623">
    <property type="entry name" value="Shikimate_kinase/TSH1"/>
</dbReference>
<dbReference type="InterPro" id="IPR031322">
    <property type="entry name" value="Shikimate/glucono_kinase"/>
</dbReference>
<evidence type="ECO:0000313" key="15">
    <source>
        <dbReference type="Proteomes" id="UP000494135"/>
    </source>
</evidence>
<dbReference type="InterPro" id="IPR027417">
    <property type="entry name" value="P-loop_NTPase"/>
</dbReference>
<dbReference type="EMBL" id="NBYX01000004">
    <property type="protein sequence ID" value="ORT86930.1"/>
    <property type="molecule type" value="Genomic_DNA"/>
</dbReference>
<accession>A0A1X1PJS8</accession>
<feature type="binding site" evidence="11">
    <location>
        <position position="149"/>
    </location>
    <ligand>
        <name>substrate</name>
    </ligand>
</feature>
<comment type="subunit">
    <text evidence="11">Monomer.</text>
</comment>
<comment type="cofactor">
    <cofactor evidence="11">
        <name>Mg(2+)</name>
        <dbReference type="ChEBI" id="CHEBI:18420"/>
    </cofactor>
    <text evidence="11">Binds 1 Mg(2+) ion per subunit.</text>
</comment>
<keyword evidence="11" id="KW-0963">Cytoplasm</keyword>
<evidence type="ECO:0000256" key="5">
    <source>
        <dbReference type="ARBA" id="ARBA00022679"/>
    </source>
</evidence>
<evidence type="ECO:0000256" key="8">
    <source>
        <dbReference type="ARBA" id="ARBA00022840"/>
    </source>
</evidence>
<keyword evidence="6 11" id="KW-0547">Nucleotide-binding</keyword>
<evidence type="ECO:0000313" key="13">
    <source>
        <dbReference type="EMBL" id="ORT86930.1"/>
    </source>
</evidence>
<keyword evidence="14" id="KW-1185">Reference proteome</keyword>
<name>A0A1X1PJS8_9BURK</name>
<dbReference type="CDD" id="cd00464">
    <property type="entry name" value="SK"/>
    <property type="match status" value="1"/>
</dbReference>
<dbReference type="EC" id="2.7.1.71" evidence="3 11"/>
<evidence type="ECO:0000256" key="1">
    <source>
        <dbReference type="ARBA" id="ARBA00004842"/>
    </source>
</evidence>
<dbReference type="HAMAP" id="MF_00109">
    <property type="entry name" value="Shikimate_kinase"/>
    <property type="match status" value="1"/>
</dbReference>
<keyword evidence="8 11" id="KW-0067">ATP-binding</keyword>
<keyword evidence="4 11" id="KW-0028">Amino-acid biosynthesis</keyword>
<evidence type="ECO:0000256" key="6">
    <source>
        <dbReference type="ARBA" id="ARBA00022741"/>
    </source>
</evidence>
<dbReference type="GO" id="GO:0000287">
    <property type="term" value="F:magnesium ion binding"/>
    <property type="evidence" value="ECO:0007669"/>
    <property type="project" value="UniProtKB-UniRule"/>
</dbReference>
<dbReference type="EMBL" id="CADIKG010000032">
    <property type="protein sequence ID" value="CAB3771164.1"/>
    <property type="molecule type" value="Genomic_DNA"/>
</dbReference>
<keyword evidence="7 11" id="KW-0418">Kinase</keyword>
<dbReference type="GO" id="GO:0009073">
    <property type="term" value="P:aromatic amino acid family biosynthetic process"/>
    <property type="evidence" value="ECO:0007669"/>
    <property type="project" value="UniProtKB-KW"/>
</dbReference>
<keyword evidence="5 11" id="KW-0808">Transferase</keyword>
<dbReference type="Proteomes" id="UP000193146">
    <property type="component" value="Unassembled WGS sequence"/>
</dbReference>
<sequence>MSAVVAAADARALPARAFLVGMMGAGKSTLGRALAASLGWTFADGDEEIERRTGRSVAVLFDRVGEGGFRLLETQILDELTQRPNVVVATGGGAVLNPRSRARLRERGCVIYLHADPDALWRRTRDDTRRPLLQVADPRQTLAALYRMRDPLYRECAHALVDTTSQGVARTTADVLTVLRARINVAD</sequence>
<evidence type="ECO:0000256" key="11">
    <source>
        <dbReference type="HAMAP-Rule" id="MF_00109"/>
    </source>
</evidence>
<gene>
    <name evidence="12" type="primary">aroK_3</name>
    <name evidence="11" type="synonym">aroK</name>
    <name evidence="13" type="ORF">B7G54_10765</name>
    <name evidence="12" type="ORF">LMG29660_06816</name>
</gene>
<feature type="binding site" evidence="11">
    <location>
        <begin position="24"/>
        <end position="29"/>
    </location>
    <ligand>
        <name>ATP</name>
        <dbReference type="ChEBI" id="CHEBI:30616"/>
    </ligand>
</feature>
<feature type="binding site" evidence="11">
    <location>
        <position position="166"/>
    </location>
    <ligand>
        <name>ATP</name>
        <dbReference type="ChEBI" id="CHEBI:30616"/>
    </ligand>
</feature>
<evidence type="ECO:0000256" key="7">
    <source>
        <dbReference type="ARBA" id="ARBA00022777"/>
    </source>
</evidence>
<feature type="binding site" evidence="11">
    <location>
        <position position="28"/>
    </location>
    <ligand>
        <name>Mg(2+)</name>
        <dbReference type="ChEBI" id="CHEBI:18420"/>
    </ligand>
</feature>
<dbReference type="GO" id="GO:0008652">
    <property type="term" value="P:amino acid biosynthetic process"/>
    <property type="evidence" value="ECO:0007669"/>
    <property type="project" value="UniProtKB-KW"/>
</dbReference>
<evidence type="ECO:0000256" key="2">
    <source>
        <dbReference type="ARBA" id="ARBA00006997"/>
    </source>
</evidence>
<reference evidence="13 14" key="1">
    <citation type="submission" date="2017-04" db="EMBL/GenBank/DDBJ databases">
        <title>Burkholderia puraquae sp. nov., a novel Burkholderia cepacia complex species from hospital setting samples.</title>
        <authorList>
            <person name="Martina P."/>
            <person name="Leguizamon M."/>
            <person name="Prieto C."/>
            <person name="Sousa S."/>
            <person name="Montanaro P."/>
            <person name="Draghi W."/>
            <person name="Staembler M."/>
            <person name="Bettiol M."/>
            <person name="Figoli C."/>
            <person name="Palau J."/>
            <person name="Alvarez F."/>
            <person name="Benetti S."/>
            <person name="Anchat E."/>
            <person name="Vescina C."/>
            <person name="Ferreras J."/>
            <person name="Lasch P."/>
            <person name="Lagares A."/>
            <person name="Zorreguieta A."/>
            <person name="Yantorno O."/>
            <person name="Bosch A."/>
        </authorList>
    </citation>
    <scope>NUCLEOTIDE SEQUENCE [LARGE SCALE GENOMIC DNA]</scope>
    <source>
        <strain evidence="13 14">CAMPA 1040</strain>
    </source>
</reference>
<comment type="similarity">
    <text evidence="2 11">Belongs to the shikimate kinase family.</text>
</comment>
<dbReference type="RefSeq" id="WP_085039081.1">
    <property type="nucleotide sequence ID" value="NZ_CADIKG010000032.1"/>
</dbReference>
<comment type="pathway">
    <text evidence="1 11">Metabolic intermediate biosynthesis; chorismate biosynthesis; chorismate from D-erythrose 4-phosphate and phosphoenolpyruvate: step 5/7.</text>
</comment>
<evidence type="ECO:0000313" key="12">
    <source>
        <dbReference type="EMBL" id="CAB3771164.1"/>
    </source>
</evidence>
<dbReference type="PANTHER" id="PTHR21087">
    <property type="entry name" value="SHIKIMATE KINASE"/>
    <property type="match status" value="1"/>
</dbReference>
<dbReference type="GO" id="GO:0009423">
    <property type="term" value="P:chorismate biosynthetic process"/>
    <property type="evidence" value="ECO:0007669"/>
    <property type="project" value="UniProtKB-UniRule"/>
</dbReference>
<feature type="binding site" evidence="11">
    <location>
        <position position="130"/>
    </location>
    <ligand>
        <name>ATP</name>
        <dbReference type="ChEBI" id="CHEBI:30616"/>
    </ligand>
</feature>
<dbReference type="Proteomes" id="UP000494135">
    <property type="component" value="Unassembled WGS sequence"/>
</dbReference>
<dbReference type="GO" id="GO:0004765">
    <property type="term" value="F:shikimate kinase activity"/>
    <property type="evidence" value="ECO:0007669"/>
    <property type="project" value="UniProtKB-UniRule"/>
</dbReference>
<organism evidence="13 14">
    <name type="scientific">Burkholderia puraquae</name>
    <dbReference type="NCBI Taxonomy" id="1904757"/>
    <lineage>
        <taxon>Bacteria</taxon>
        <taxon>Pseudomonadati</taxon>
        <taxon>Pseudomonadota</taxon>
        <taxon>Betaproteobacteria</taxon>
        <taxon>Burkholderiales</taxon>
        <taxon>Burkholderiaceae</taxon>
        <taxon>Burkholderia</taxon>
        <taxon>Burkholderia cepacia complex</taxon>
    </lineage>
</organism>
<dbReference type="PANTHER" id="PTHR21087:SF16">
    <property type="entry name" value="SHIKIMATE KINASE 1, CHLOROPLASTIC"/>
    <property type="match status" value="1"/>
</dbReference>
<comment type="subcellular location">
    <subcellularLocation>
        <location evidence="11">Cytoplasm</location>
    </subcellularLocation>
</comment>
<dbReference type="AlphaFoldDB" id="A0A1X1PJS8"/>
<dbReference type="UniPathway" id="UPA00053">
    <property type="reaction ID" value="UER00088"/>
</dbReference>
<dbReference type="GO" id="GO:0005524">
    <property type="term" value="F:ATP binding"/>
    <property type="evidence" value="ECO:0007669"/>
    <property type="project" value="UniProtKB-UniRule"/>
</dbReference>
<evidence type="ECO:0000256" key="10">
    <source>
        <dbReference type="ARBA" id="ARBA00048567"/>
    </source>
</evidence>
<dbReference type="PRINTS" id="PR01100">
    <property type="entry name" value="SHIKIMTKNASE"/>
</dbReference>
<keyword evidence="9 11" id="KW-0057">Aromatic amino acid biosynthesis</keyword>
<dbReference type="PROSITE" id="PS01128">
    <property type="entry name" value="SHIKIMATE_KINASE"/>
    <property type="match status" value="1"/>
</dbReference>
<dbReference type="OrthoDB" id="9800332at2"/>
<dbReference type="InterPro" id="IPR023000">
    <property type="entry name" value="Shikimate_kinase_CS"/>
</dbReference>
<dbReference type="Pfam" id="PF01202">
    <property type="entry name" value="SKI"/>
    <property type="match status" value="1"/>
</dbReference>
<dbReference type="Gene3D" id="3.40.50.300">
    <property type="entry name" value="P-loop containing nucleotide triphosphate hydrolases"/>
    <property type="match status" value="1"/>
</dbReference>
<feature type="binding site" evidence="11">
    <location>
        <position position="70"/>
    </location>
    <ligand>
        <name>substrate</name>
    </ligand>
</feature>